<dbReference type="Proteomes" id="UP000642829">
    <property type="component" value="Unassembled WGS sequence"/>
</dbReference>
<dbReference type="EMBL" id="BMXG01000002">
    <property type="protein sequence ID" value="GHB91952.1"/>
    <property type="molecule type" value="Genomic_DNA"/>
</dbReference>
<dbReference type="Gene3D" id="1.25.40.10">
    <property type="entry name" value="Tetratricopeptide repeat domain"/>
    <property type="match status" value="2"/>
</dbReference>
<dbReference type="InterPro" id="IPR011990">
    <property type="entry name" value="TPR-like_helical_dom_sf"/>
</dbReference>
<reference evidence="1" key="1">
    <citation type="journal article" date="2014" name="Int. J. Syst. Evol. Microbiol.">
        <title>Complete genome sequence of Corynebacterium casei LMG S-19264T (=DSM 44701T), isolated from a smear-ripened cheese.</title>
        <authorList>
            <consortium name="US DOE Joint Genome Institute (JGI-PGF)"/>
            <person name="Walter F."/>
            <person name="Albersmeier A."/>
            <person name="Kalinowski J."/>
            <person name="Ruckert C."/>
        </authorList>
    </citation>
    <scope>NUCLEOTIDE SEQUENCE</scope>
    <source>
        <strain evidence="1">KCTC 12870</strain>
    </source>
</reference>
<evidence type="ECO:0000313" key="1">
    <source>
        <dbReference type="EMBL" id="GHB91952.1"/>
    </source>
</evidence>
<name>A0A8J3D9K6_9BACT</name>
<gene>
    <name evidence="1" type="ORF">GCM10007047_03610</name>
</gene>
<accession>A0A8J3D9K6</accession>
<dbReference type="SUPFAM" id="SSF48452">
    <property type="entry name" value="TPR-like"/>
    <property type="match status" value="1"/>
</dbReference>
<organism evidence="1 2">
    <name type="scientific">Cerasicoccus arenae</name>
    <dbReference type="NCBI Taxonomy" id="424488"/>
    <lineage>
        <taxon>Bacteria</taxon>
        <taxon>Pseudomonadati</taxon>
        <taxon>Verrucomicrobiota</taxon>
        <taxon>Opitutia</taxon>
        <taxon>Puniceicoccales</taxon>
        <taxon>Cerasicoccaceae</taxon>
        <taxon>Cerasicoccus</taxon>
    </lineage>
</organism>
<evidence type="ECO:0008006" key="3">
    <source>
        <dbReference type="Google" id="ProtNLM"/>
    </source>
</evidence>
<evidence type="ECO:0000313" key="2">
    <source>
        <dbReference type="Proteomes" id="UP000642829"/>
    </source>
</evidence>
<dbReference type="AlphaFoldDB" id="A0A8J3D9K6"/>
<reference evidence="1" key="2">
    <citation type="submission" date="2020-09" db="EMBL/GenBank/DDBJ databases">
        <authorList>
            <person name="Sun Q."/>
            <person name="Kim S."/>
        </authorList>
    </citation>
    <scope>NUCLEOTIDE SEQUENCE</scope>
    <source>
        <strain evidence="1">KCTC 12870</strain>
    </source>
</reference>
<protein>
    <recommendedName>
        <fullName evidence="3">Tetratricopeptide repeat protein</fullName>
    </recommendedName>
</protein>
<proteinExistence type="predicted"/>
<sequence length="543" mass="61549">MGTCVSYFGWANWLNYELEQVQLNIRKGRWDAALSNIRFLRILQPGSPVNDYLFAAAIREQDPESAIQALEKLIKDPNGEAFQESALIYLDLCIKLGRGDQADAIIKLMAPSMGENINYMMLHARRLAQQGNLAQAMEELTYLLKISPNNSEAQWIRAQILLSQPRVTNWIEAKAALKEAAQMPDKYGLDSIIALGSRPEIKLFPDERLWLVQKIENHPYANVEAHLMAATQKIMLDEARKKEIVTQTISQHGNQTPLVVGRWLLAVDEPEIAREFLDRVDISASPELWVLQYRLALQDQDLERIKELLDVDYSAANDIQRKTLQALIGLNSIGANSAQAWDEAFSMAEKSQEQASMLALARAAGSKEWWEKAEKAYLITIDLSTDQLMKANAKREYLSVLLARGKTAEALKVSTELRELFPFNPVFQNNYFYFRALLGLENENQTQQFAKLIEENQVKSLNATYAFLLYLDGDYALAQQKIEDLPDWLKVQADVKLLKGLITGKLGNQEQAIEIISQINPENLLPEEKSLREEALKSLNPSK</sequence>
<comment type="caution">
    <text evidence="1">The sequence shown here is derived from an EMBL/GenBank/DDBJ whole genome shotgun (WGS) entry which is preliminary data.</text>
</comment>
<keyword evidence="2" id="KW-1185">Reference proteome</keyword>
<dbReference type="RefSeq" id="WP_189511270.1">
    <property type="nucleotide sequence ID" value="NZ_BMXG01000002.1"/>
</dbReference>